<comment type="catalytic activity">
    <reaction evidence="4">
        <text>(6S)-5-formyl-5,6,7,8-tetrahydrofolate + ATP = (6R)-5,10-methenyltetrahydrofolate + ADP + phosphate</text>
        <dbReference type="Rhea" id="RHEA:10488"/>
        <dbReference type="ChEBI" id="CHEBI:30616"/>
        <dbReference type="ChEBI" id="CHEBI:43474"/>
        <dbReference type="ChEBI" id="CHEBI:57455"/>
        <dbReference type="ChEBI" id="CHEBI:57457"/>
        <dbReference type="ChEBI" id="CHEBI:456216"/>
        <dbReference type="EC" id="6.3.3.2"/>
    </reaction>
</comment>
<dbReference type="EMBL" id="JAGGKG010000001">
    <property type="protein sequence ID" value="MBP1903537.1"/>
    <property type="molecule type" value="Genomic_DNA"/>
</dbReference>
<comment type="caution">
    <text evidence="5">The sequence shown here is derived from an EMBL/GenBank/DDBJ whole genome shotgun (WGS) entry which is preliminary data.</text>
</comment>
<keyword evidence="4" id="KW-0460">Magnesium</keyword>
<dbReference type="RefSeq" id="WP_210087236.1">
    <property type="nucleotide sequence ID" value="NZ_JAGGKG010000001.1"/>
</dbReference>
<keyword evidence="6" id="KW-1185">Reference proteome</keyword>
<evidence type="ECO:0000256" key="2">
    <source>
        <dbReference type="ARBA" id="ARBA00022741"/>
    </source>
</evidence>
<evidence type="ECO:0000313" key="6">
    <source>
        <dbReference type="Proteomes" id="UP001519272"/>
    </source>
</evidence>
<keyword evidence="3 4" id="KW-0067">ATP-binding</keyword>
<accession>A0ABS4FLT0</accession>
<dbReference type="GO" id="GO:0030272">
    <property type="term" value="F:5-formyltetrahydrofolate cyclo-ligase activity"/>
    <property type="evidence" value="ECO:0007669"/>
    <property type="project" value="UniProtKB-EC"/>
</dbReference>
<dbReference type="InterPro" id="IPR024185">
    <property type="entry name" value="FTHF_cligase-like_sf"/>
</dbReference>
<keyword evidence="2 4" id="KW-0547">Nucleotide-binding</keyword>
<protein>
    <recommendedName>
        <fullName evidence="4">5-formyltetrahydrofolate cyclo-ligase</fullName>
        <ecNumber evidence="4">6.3.3.2</ecNumber>
    </recommendedName>
</protein>
<comment type="similarity">
    <text evidence="1 4">Belongs to the 5-formyltetrahydrofolate cyclo-ligase family.</text>
</comment>
<keyword evidence="4" id="KW-0479">Metal-binding</keyword>
<dbReference type="InterPro" id="IPR002698">
    <property type="entry name" value="FTHF_cligase"/>
</dbReference>
<evidence type="ECO:0000256" key="1">
    <source>
        <dbReference type="ARBA" id="ARBA00010638"/>
    </source>
</evidence>
<dbReference type="EC" id="6.3.3.2" evidence="4"/>
<reference evidence="5 6" key="1">
    <citation type="submission" date="2021-03" db="EMBL/GenBank/DDBJ databases">
        <title>Genomic Encyclopedia of Type Strains, Phase IV (KMG-IV): sequencing the most valuable type-strain genomes for metagenomic binning, comparative biology and taxonomic classification.</title>
        <authorList>
            <person name="Goeker M."/>
        </authorList>
    </citation>
    <scope>NUCLEOTIDE SEQUENCE [LARGE SCALE GENOMIC DNA]</scope>
    <source>
        <strain evidence="5 6">DSM 14349</strain>
    </source>
</reference>
<dbReference type="SUPFAM" id="SSF100950">
    <property type="entry name" value="NagB/RpiA/CoA transferase-like"/>
    <property type="match status" value="1"/>
</dbReference>
<proteinExistence type="inferred from homology"/>
<comment type="cofactor">
    <cofactor evidence="4">
        <name>Mg(2+)</name>
        <dbReference type="ChEBI" id="CHEBI:18420"/>
    </cofactor>
</comment>
<evidence type="ECO:0000313" key="5">
    <source>
        <dbReference type="EMBL" id="MBP1903537.1"/>
    </source>
</evidence>
<gene>
    <name evidence="5" type="ORF">J2Z32_000149</name>
</gene>
<dbReference type="PIRSF" id="PIRSF006806">
    <property type="entry name" value="FTHF_cligase"/>
    <property type="match status" value="1"/>
</dbReference>
<evidence type="ECO:0000256" key="4">
    <source>
        <dbReference type="RuleBase" id="RU361279"/>
    </source>
</evidence>
<dbReference type="InterPro" id="IPR037171">
    <property type="entry name" value="NagB/RpiA_transferase-like"/>
</dbReference>
<dbReference type="PANTHER" id="PTHR23407">
    <property type="entry name" value="ATPASE INHIBITOR/5-FORMYLTETRAHYDROFOLATE CYCLO-LIGASE"/>
    <property type="match status" value="1"/>
</dbReference>
<name>A0ABS4FLT0_9BACL</name>
<keyword evidence="5" id="KW-0436">Ligase</keyword>
<dbReference type="PANTHER" id="PTHR23407:SF1">
    <property type="entry name" value="5-FORMYLTETRAHYDROFOLATE CYCLO-LIGASE"/>
    <property type="match status" value="1"/>
</dbReference>
<dbReference type="NCBIfam" id="TIGR02727">
    <property type="entry name" value="MTHFS_bact"/>
    <property type="match status" value="1"/>
</dbReference>
<evidence type="ECO:0000256" key="3">
    <source>
        <dbReference type="ARBA" id="ARBA00022840"/>
    </source>
</evidence>
<dbReference type="Proteomes" id="UP001519272">
    <property type="component" value="Unassembled WGS sequence"/>
</dbReference>
<dbReference type="Pfam" id="PF01812">
    <property type="entry name" value="5-FTHF_cyc-lig"/>
    <property type="match status" value="1"/>
</dbReference>
<organism evidence="5 6">
    <name type="scientific">Paenibacillus turicensis</name>
    <dbReference type="NCBI Taxonomy" id="160487"/>
    <lineage>
        <taxon>Bacteria</taxon>
        <taxon>Bacillati</taxon>
        <taxon>Bacillota</taxon>
        <taxon>Bacilli</taxon>
        <taxon>Bacillales</taxon>
        <taxon>Paenibacillaceae</taxon>
        <taxon>Paenibacillus</taxon>
    </lineage>
</organism>
<sequence length="211" mass="23813">MELTDKKKQLRHNMRELLSSKSIHTRVTESELANRLLIERVMLPLRCNLDRPLTVFSYLSFGHELDTSYLIQHCLQAGDTLVVPRVASKTLLQLHELHSNQTLVVNKMGISEPEPNSPVLPPARYHEIDLVIVPGLAYDVSGGRIGYGGGYYDRFIAQLNKDAKGEDAGVDDKHPLLVSLLFKEQLINEVPIAPHDFKVNMLITSEKVYKC</sequence>
<dbReference type="Gene3D" id="3.40.50.10420">
    <property type="entry name" value="NagB/RpiA/CoA transferase-like"/>
    <property type="match status" value="1"/>
</dbReference>